<dbReference type="SMART" id="SM00409">
    <property type="entry name" value="IG"/>
    <property type="match status" value="1"/>
</dbReference>
<evidence type="ECO:0000259" key="3">
    <source>
        <dbReference type="PROSITE" id="PS50835"/>
    </source>
</evidence>
<dbReference type="InterPro" id="IPR007110">
    <property type="entry name" value="Ig-like_dom"/>
</dbReference>
<protein>
    <submittedName>
        <fullName evidence="4">Peroxidasin like</fullName>
    </submittedName>
</protein>
<dbReference type="InterPro" id="IPR013106">
    <property type="entry name" value="Ig_V-set"/>
</dbReference>
<dbReference type="Gene3D" id="2.60.40.10">
    <property type="entry name" value="Immunoglobulins"/>
    <property type="match status" value="1"/>
</dbReference>
<feature type="transmembrane region" description="Helical" evidence="1">
    <location>
        <begin position="172"/>
        <end position="196"/>
    </location>
</feature>
<keyword evidence="1" id="KW-0812">Transmembrane</keyword>
<comment type="caution">
    <text evidence="4">The sequence shown here is derived from an EMBL/GenBank/DDBJ whole genome shotgun (WGS) entry which is preliminary data.</text>
</comment>
<name>A0AAD9FDE9_DISEL</name>
<dbReference type="Pfam" id="PF07686">
    <property type="entry name" value="V-set"/>
    <property type="match status" value="1"/>
</dbReference>
<evidence type="ECO:0000256" key="1">
    <source>
        <dbReference type="SAM" id="Phobius"/>
    </source>
</evidence>
<dbReference type="InterPro" id="IPR036179">
    <property type="entry name" value="Ig-like_dom_sf"/>
</dbReference>
<dbReference type="CDD" id="cd00096">
    <property type="entry name" value="Ig"/>
    <property type="match status" value="1"/>
</dbReference>
<keyword evidence="5" id="KW-1185">Reference proteome</keyword>
<gene>
    <name evidence="4" type="ORF">KUDE01_017941</name>
</gene>
<organism evidence="4 5">
    <name type="scientific">Dissostichus eleginoides</name>
    <name type="common">Patagonian toothfish</name>
    <name type="synonym">Dissostichus amissus</name>
    <dbReference type="NCBI Taxonomy" id="100907"/>
    <lineage>
        <taxon>Eukaryota</taxon>
        <taxon>Metazoa</taxon>
        <taxon>Chordata</taxon>
        <taxon>Craniata</taxon>
        <taxon>Vertebrata</taxon>
        <taxon>Euteleostomi</taxon>
        <taxon>Actinopterygii</taxon>
        <taxon>Neopterygii</taxon>
        <taxon>Teleostei</taxon>
        <taxon>Neoteleostei</taxon>
        <taxon>Acanthomorphata</taxon>
        <taxon>Eupercaria</taxon>
        <taxon>Perciformes</taxon>
        <taxon>Notothenioidei</taxon>
        <taxon>Nototheniidae</taxon>
        <taxon>Dissostichus</taxon>
    </lineage>
</organism>
<keyword evidence="1" id="KW-0472">Membrane</keyword>
<dbReference type="SMART" id="SM00408">
    <property type="entry name" value="IGc2"/>
    <property type="match status" value="1"/>
</dbReference>
<keyword evidence="2" id="KW-0732">Signal</keyword>
<dbReference type="SUPFAM" id="SSF48726">
    <property type="entry name" value="Immunoglobulin"/>
    <property type="match status" value="1"/>
</dbReference>
<dbReference type="Proteomes" id="UP001228049">
    <property type="component" value="Unassembled WGS sequence"/>
</dbReference>
<dbReference type="PROSITE" id="PS50835">
    <property type="entry name" value="IG_LIKE"/>
    <property type="match status" value="1"/>
</dbReference>
<feature type="domain" description="Ig-like" evidence="3">
    <location>
        <begin position="33"/>
        <end position="120"/>
    </location>
</feature>
<dbReference type="InterPro" id="IPR013783">
    <property type="entry name" value="Ig-like_fold"/>
</dbReference>
<evidence type="ECO:0000256" key="2">
    <source>
        <dbReference type="SAM" id="SignalP"/>
    </source>
</evidence>
<feature type="signal peptide" evidence="2">
    <location>
        <begin position="1"/>
        <end position="24"/>
    </location>
</feature>
<dbReference type="InterPro" id="IPR003599">
    <property type="entry name" value="Ig_sub"/>
</dbReference>
<dbReference type="InterPro" id="IPR003598">
    <property type="entry name" value="Ig_sub2"/>
</dbReference>
<accession>A0AAD9FDE9</accession>
<sequence length="208" mass="23220">MIQTLLFVHIFSSQLLMLHSAVQSRSAFCRGNVTLPCPGVGSDFVSVTWYKQRIEQHKRGILRWSSKDKLKPDFFKSNRSVHYGPDYSLVINAVTPADSGTYECEVGARVGGRNKKEEFKLDVSACVTPAVWTPVTPAVWTPVTPAVRTPVPNTTSDHCRLQVQELPALRIAVVYGTVGLAKIVLSIIIVLIIRCVQTKSSKRRQQKW</sequence>
<dbReference type="EMBL" id="JASDAP010000008">
    <property type="protein sequence ID" value="KAK1898417.1"/>
    <property type="molecule type" value="Genomic_DNA"/>
</dbReference>
<keyword evidence="1" id="KW-1133">Transmembrane helix</keyword>
<reference evidence="4" key="1">
    <citation type="submission" date="2023-04" db="EMBL/GenBank/DDBJ databases">
        <title>Chromosome-level genome of Chaenocephalus aceratus.</title>
        <authorList>
            <person name="Park H."/>
        </authorList>
    </citation>
    <scope>NUCLEOTIDE SEQUENCE</scope>
    <source>
        <strain evidence="4">DE</strain>
        <tissue evidence="4">Muscle</tissue>
    </source>
</reference>
<dbReference type="SMART" id="SM00406">
    <property type="entry name" value="IGv"/>
    <property type="match status" value="1"/>
</dbReference>
<dbReference type="AlphaFoldDB" id="A0AAD9FDE9"/>
<evidence type="ECO:0000313" key="4">
    <source>
        <dbReference type="EMBL" id="KAK1898417.1"/>
    </source>
</evidence>
<dbReference type="PANTHER" id="PTHR15193">
    <property type="entry name" value="CD83 ANTIGEN"/>
    <property type="match status" value="1"/>
</dbReference>
<dbReference type="PANTHER" id="PTHR15193:SF2">
    <property type="match status" value="1"/>
</dbReference>
<feature type="chain" id="PRO_5041904570" evidence="2">
    <location>
        <begin position="25"/>
        <end position="208"/>
    </location>
</feature>
<proteinExistence type="predicted"/>
<evidence type="ECO:0000313" key="5">
    <source>
        <dbReference type="Proteomes" id="UP001228049"/>
    </source>
</evidence>